<protein>
    <submittedName>
        <fullName evidence="1">Uncharacterized protein</fullName>
    </submittedName>
</protein>
<reference evidence="1" key="1">
    <citation type="submission" date="2018-05" db="EMBL/GenBank/DDBJ databases">
        <authorList>
            <person name="Lanie J.A."/>
            <person name="Ng W.-L."/>
            <person name="Kazmierczak K.M."/>
            <person name="Andrzejewski T.M."/>
            <person name="Davidsen T.M."/>
            <person name="Wayne K.J."/>
            <person name="Tettelin H."/>
            <person name="Glass J.I."/>
            <person name="Rusch D."/>
            <person name="Podicherti R."/>
            <person name="Tsui H.-C.T."/>
            <person name="Winkler M.E."/>
        </authorList>
    </citation>
    <scope>NUCLEOTIDE SEQUENCE</scope>
</reference>
<sequence>MKMTDSKYYKSFKKQPGYLNSFGDLI</sequence>
<dbReference type="EMBL" id="UINC01002282">
    <property type="protein sequence ID" value="SUZ94969.1"/>
    <property type="molecule type" value="Genomic_DNA"/>
</dbReference>
<accession>A0A381RV69</accession>
<dbReference type="AlphaFoldDB" id="A0A381RV69"/>
<gene>
    <name evidence="1" type="ORF">METZ01_LOCUS47823</name>
</gene>
<name>A0A381RV69_9ZZZZ</name>
<evidence type="ECO:0000313" key="1">
    <source>
        <dbReference type="EMBL" id="SUZ94969.1"/>
    </source>
</evidence>
<proteinExistence type="predicted"/>
<organism evidence="1">
    <name type="scientific">marine metagenome</name>
    <dbReference type="NCBI Taxonomy" id="408172"/>
    <lineage>
        <taxon>unclassified sequences</taxon>
        <taxon>metagenomes</taxon>
        <taxon>ecological metagenomes</taxon>
    </lineage>
</organism>